<dbReference type="PROSITE" id="PS01331">
    <property type="entry name" value="THYMIDYLATE_KINASE"/>
    <property type="match status" value="1"/>
</dbReference>
<dbReference type="InterPro" id="IPR027417">
    <property type="entry name" value="P-loop_NTPase"/>
</dbReference>
<dbReference type="GO" id="GO:0005524">
    <property type="term" value="F:ATP binding"/>
    <property type="evidence" value="ECO:0007669"/>
    <property type="project" value="UniProtKB-UniRule"/>
</dbReference>
<evidence type="ECO:0000256" key="8">
    <source>
        <dbReference type="ARBA" id="ARBA00022840"/>
    </source>
</evidence>
<keyword evidence="6 12" id="KW-0547">Nucleotide-binding</keyword>
<evidence type="ECO:0000256" key="1">
    <source>
        <dbReference type="ARBA" id="ARBA00009776"/>
    </source>
</evidence>
<feature type="domain" description="Thymidylate kinase-like" evidence="13">
    <location>
        <begin position="8"/>
        <end position="200"/>
    </location>
</feature>
<dbReference type="FunFam" id="3.40.50.300:FF:000225">
    <property type="entry name" value="Thymidylate kinase"/>
    <property type="match status" value="1"/>
</dbReference>
<sequence>MSGRFITFEGTEGCGKSTQLSLLAGRLRAGGAEVLETREPGGTPLGEDIRHLLIHAASGQGMCPQAEVLLFAASRAQHVREVIRPALAEGKTVLCDRFLDSTTVYQGAARQLPSKEVNALNAFAVDGCLPDLTLVLDIPAEVGLQRARQRASDAPDRMEQEELAFYQAVRQGFLDLARAEPERFAVIDGTSSVEAVTTAIQSVIAERFPEK</sequence>
<dbReference type="EMBL" id="JACHVB010000020">
    <property type="protein sequence ID" value="MBC2594213.1"/>
    <property type="molecule type" value="Genomic_DNA"/>
</dbReference>
<dbReference type="CDD" id="cd01672">
    <property type="entry name" value="TMPK"/>
    <property type="match status" value="1"/>
</dbReference>
<dbReference type="NCBIfam" id="TIGR00041">
    <property type="entry name" value="DTMP_kinase"/>
    <property type="match status" value="1"/>
</dbReference>
<evidence type="ECO:0000256" key="6">
    <source>
        <dbReference type="ARBA" id="ARBA00022741"/>
    </source>
</evidence>
<dbReference type="InterPro" id="IPR018095">
    <property type="entry name" value="Thymidylate_kin_CS"/>
</dbReference>
<dbReference type="GO" id="GO:0006235">
    <property type="term" value="P:dTTP biosynthetic process"/>
    <property type="evidence" value="ECO:0007669"/>
    <property type="project" value="UniProtKB-UniRule"/>
</dbReference>
<evidence type="ECO:0000256" key="3">
    <source>
        <dbReference type="ARBA" id="ARBA00017144"/>
    </source>
</evidence>
<comment type="catalytic activity">
    <reaction evidence="10 12">
        <text>dTMP + ATP = dTDP + ADP</text>
        <dbReference type="Rhea" id="RHEA:13517"/>
        <dbReference type="ChEBI" id="CHEBI:30616"/>
        <dbReference type="ChEBI" id="CHEBI:58369"/>
        <dbReference type="ChEBI" id="CHEBI:63528"/>
        <dbReference type="ChEBI" id="CHEBI:456216"/>
        <dbReference type="EC" id="2.7.4.9"/>
    </reaction>
</comment>
<evidence type="ECO:0000256" key="10">
    <source>
        <dbReference type="ARBA" id="ARBA00048743"/>
    </source>
</evidence>
<dbReference type="RefSeq" id="WP_185675195.1">
    <property type="nucleotide sequence ID" value="NZ_JACHVB010000020.1"/>
</dbReference>
<evidence type="ECO:0000256" key="11">
    <source>
        <dbReference type="ARBA" id="ARBA00057735"/>
    </source>
</evidence>
<dbReference type="InterPro" id="IPR018094">
    <property type="entry name" value="Thymidylate_kinase"/>
</dbReference>
<evidence type="ECO:0000256" key="2">
    <source>
        <dbReference type="ARBA" id="ARBA00012980"/>
    </source>
</evidence>
<organism evidence="14 15">
    <name type="scientific">Ruficoccus amylovorans</name>
    <dbReference type="NCBI Taxonomy" id="1804625"/>
    <lineage>
        <taxon>Bacteria</taxon>
        <taxon>Pseudomonadati</taxon>
        <taxon>Verrucomicrobiota</taxon>
        <taxon>Opitutia</taxon>
        <taxon>Puniceicoccales</taxon>
        <taxon>Cerasicoccaceae</taxon>
        <taxon>Ruficoccus</taxon>
    </lineage>
</organism>
<evidence type="ECO:0000256" key="9">
    <source>
        <dbReference type="ARBA" id="ARBA00029962"/>
    </source>
</evidence>
<dbReference type="PANTHER" id="PTHR10344">
    <property type="entry name" value="THYMIDYLATE KINASE"/>
    <property type="match status" value="1"/>
</dbReference>
<feature type="binding site" evidence="12">
    <location>
        <begin position="10"/>
        <end position="17"/>
    </location>
    <ligand>
        <name>ATP</name>
        <dbReference type="ChEBI" id="CHEBI:30616"/>
    </ligand>
</feature>
<keyword evidence="7 12" id="KW-0418">Kinase</keyword>
<keyword evidence="4 12" id="KW-0808">Transferase</keyword>
<dbReference type="Proteomes" id="UP000546464">
    <property type="component" value="Unassembled WGS sequence"/>
</dbReference>
<dbReference type="InterPro" id="IPR039430">
    <property type="entry name" value="Thymidylate_kin-like_dom"/>
</dbReference>
<evidence type="ECO:0000259" key="13">
    <source>
        <dbReference type="Pfam" id="PF02223"/>
    </source>
</evidence>
<keyword evidence="5 12" id="KW-0545">Nucleotide biosynthesis</keyword>
<name>A0A842HCL6_9BACT</name>
<dbReference type="EC" id="2.7.4.9" evidence="2 12"/>
<dbReference type="GO" id="GO:0005829">
    <property type="term" value="C:cytosol"/>
    <property type="evidence" value="ECO:0007669"/>
    <property type="project" value="TreeGrafter"/>
</dbReference>
<evidence type="ECO:0000256" key="12">
    <source>
        <dbReference type="HAMAP-Rule" id="MF_00165"/>
    </source>
</evidence>
<dbReference type="Gene3D" id="3.40.50.300">
    <property type="entry name" value="P-loop containing nucleotide triphosphate hydrolases"/>
    <property type="match status" value="1"/>
</dbReference>
<comment type="caution">
    <text evidence="14">The sequence shown here is derived from an EMBL/GenBank/DDBJ whole genome shotgun (WGS) entry which is preliminary data.</text>
</comment>
<comment type="similarity">
    <text evidence="1 12">Belongs to the thymidylate kinase family.</text>
</comment>
<dbReference type="HAMAP" id="MF_00165">
    <property type="entry name" value="Thymidylate_kinase"/>
    <property type="match status" value="1"/>
</dbReference>
<dbReference type="GO" id="GO:0006233">
    <property type="term" value="P:dTDP biosynthetic process"/>
    <property type="evidence" value="ECO:0007669"/>
    <property type="project" value="InterPro"/>
</dbReference>
<dbReference type="GO" id="GO:0004798">
    <property type="term" value="F:dTMP kinase activity"/>
    <property type="evidence" value="ECO:0007669"/>
    <property type="project" value="UniProtKB-UniRule"/>
</dbReference>
<accession>A0A842HCL6</accession>
<comment type="function">
    <text evidence="11 12">Phosphorylation of dTMP to form dTDP in both de novo and salvage pathways of dTTP synthesis.</text>
</comment>
<keyword evidence="8 12" id="KW-0067">ATP-binding</keyword>
<dbReference type="PANTHER" id="PTHR10344:SF4">
    <property type="entry name" value="UMP-CMP KINASE 2, MITOCHONDRIAL"/>
    <property type="match status" value="1"/>
</dbReference>
<evidence type="ECO:0000256" key="5">
    <source>
        <dbReference type="ARBA" id="ARBA00022727"/>
    </source>
</evidence>
<dbReference type="AlphaFoldDB" id="A0A842HCL6"/>
<evidence type="ECO:0000313" key="14">
    <source>
        <dbReference type="EMBL" id="MBC2594213.1"/>
    </source>
</evidence>
<gene>
    <name evidence="12" type="primary">tmk</name>
    <name evidence="14" type="ORF">H5P28_08050</name>
</gene>
<dbReference type="Pfam" id="PF02223">
    <property type="entry name" value="Thymidylate_kin"/>
    <property type="match status" value="1"/>
</dbReference>
<proteinExistence type="inferred from homology"/>
<dbReference type="GO" id="GO:0006227">
    <property type="term" value="P:dUDP biosynthetic process"/>
    <property type="evidence" value="ECO:0007669"/>
    <property type="project" value="TreeGrafter"/>
</dbReference>
<evidence type="ECO:0000313" key="15">
    <source>
        <dbReference type="Proteomes" id="UP000546464"/>
    </source>
</evidence>
<evidence type="ECO:0000256" key="7">
    <source>
        <dbReference type="ARBA" id="ARBA00022777"/>
    </source>
</evidence>
<keyword evidence="15" id="KW-1185">Reference proteome</keyword>
<dbReference type="SUPFAM" id="SSF52540">
    <property type="entry name" value="P-loop containing nucleoside triphosphate hydrolases"/>
    <property type="match status" value="1"/>
</dbReference>
<evidence type="ECO:0000256" key="4">
    <source>
        <dbReference type="ARBA" id="ARBA00022679"/>
    </source>
</evidence>
<protein>
    <recommendedName>
        <fullName evidence="3 12">Thymidylate kinase</fullName>
        <ecNumber evidence="2 12">2.7.4.9</ecNumber>
    </recommendedName>
    <alternativeName>
        <fullName evidence="9 12">dTMP kinase</fullName>
    </alternativeName>
</protein>
<reference evidence="14 15" key="1">
    <citation type="submission" date="2020-07" db="EMBL/GenBank/DDBJ databases">
        <authorList>
            <person name="Feng X."/>
        </authorList>
    </citation>
    <scope>NUCLEOTIDE SEQUENCE [LARGE SCALE GENOMIC DNA]</scope>
    <source>
        <strain evidence="14 15">JCM31066</strain>
    </source>
</reference>